<evidence type="ECO:0000313" key="3">
    <source>
        <dbReference type="Proteomes" id="UP000279275"/>
    </source>
</evidence>
<keyword evidence="3" id="KW-1185">Reference proteome</keyword>
<comment type="caution">
    <text evidence="2">The sequence shown here is derived from an EMBL/GenBank/DDBJ whole genome shotgun (WGS) entry which is preliminary data.</text>
</comment>
<evidence type="ECO:0000313" key="2">
    <source>
        <dbReference type="EMBL" id="RMI29850.1"/>
    </source>
</evidence>
<name>A0A3M2KZI2_9NOCA</name>
<proteinExistence type="predicted"/>
<protein>
    <submittedName>
        <fullName evidence="2">Uncharacterized protein</fullName>
    </submittedName>
</protein>
<dbReference type="Proteomes" id="UP000279275">
    <property type="component" value="Unassembled WGS sequence"/>
</dbReference>
<dbReference type="AlphaFoldDB" id="A0A3M2KZI2"/>
<gene>
    <name evidence="2" type="ORF">EBN03_23935</name>
</gene>
<reference evidence="2 3" key="1">
    <citation type="submission" date="2018-10" db="EMBL/GenBank/DDBJ databases">
        <title>Isolation from cow dung.</title>
        <authorList>
            <person name="Ling L."/>
        </authorList>
    </citation>
    <scope>NUCLEOTIDE SEQUENCE [LARGE SCALE GENOMIC DNA]</scope>
    <source>
        <strain evidence="2 3">NEAU-LL90</strain>
    </source>
</reference>
<dbReference type="OrthoDB" id="4741065at2"/>
<organism evidence="2 3">
    <name type="scientific">Nocardia stercoris</name>
    <dbReference type="NCBI Taxonomy" id="2483361"/>
    <lineage>
        <taxon>Bacteria</taxon>
        <taxon>Bacillati</taxon>
        <taxon>Actinomycetota</taxon>
        <taxon>Actinomycetes</taxon>
        <taxon>Mycobacteriales</taxon>
        <taxon>Nocardiaceae</taxon>
        <taxon>Nocardia</taxon>
    </lineage>
</organism>
<accession>A0A3M2KZI2</accession>
<feature type="region of interest" description="Disordered" evidence="1">
    <location>
        <begin position="1"/>
        <end position="22"/>
    </location>
</feature>
<dbReference type="EMBL" id="RFFH01000012">
    <property type="protein sequence ID" value="RMI29850.1"/>
    <property type="molecule type" value="Genomic_DNA"/>
</dbReference>
<feature type="region of interest" description="Disordered" evidence="1">
    <location>
        <begin position="35"/>
        <end position="70"/>
    </location>
</feature>
<dbReference type="RefSeq" id="WP_122190363.1">
    <property type="nucleotide sequence ID" value="NZ_RFFH01000012.1"/>
</dbReference>
<evidence type="ECO:0000256" key="1">
    <source>
        <dbReference type="SAM" id="MobiDB-lite"/>
    </source>
</evidence>
<sequence>MSKEIAGKIFSTPEEAGVTPPTAEEMEKYNRMFQESERIRNSTPPEKRTMASPKFWEETPGTEFDPNRNK</sequence>
<feature type="compositionally biased region" description="Basic and acidic residues" evidence="1">
    <location>
        <begin position="35"/>
        <end position="49"/>
    </location>
</feature>